<evidence type="ECO:0000256" key="1">
    <source>
        <dbReference type="SAM" id="SignalP"/>
    </source>
</evidence>
<feature type="chain" id="PRO_5039285443" evidence="1">
    <location>
        <begin position="21"/>
        <end position="353"/>
    </location>
</feature>
<feature type="domain" description="Dienelactone hydrolase" evidence="2">
    <location>
        <begin position="77"/>
        <end position="175"/>
    </location>
</feature>
<dbReference type="InterPro" id="IPR002925">
    <property type="entry name" value="Dienelactn_hydro"/>
</dbReference>
<proteinExistence type="predicted"/>
<name>A0A9D2A3C9_9BACE</name>
<dbReference type="Proteomes" id="UP000824023">
    <property type="component" value="Unassembled WGS sequence"/>
</dbReference>
<reference evidence="3" key="2">
    <citation type="submission" date="2021-04" db="EMBL/GenBank/DDBJ databases">
        <authorList>
            <person name="Gilroy R."/>
        </authorList>
    </citation>
    <scope>NUCLEOTIDE SEQUENCE</scope>
    <source>
        <strain evidence="3">ChiHjej12B11-24981</strain>
    </source>
</reference>
<dbReference type="AlphaFoldDB" id="A0A9D2A3C9"/>
<dbReference type="Gene3D" id="3.40.50.1820">
    <property type="entry name" value="alpha/beta hydrolase"/>
    <property type="match status" value="1"/>
</dbReference>
<dbReference type="EMBL" id="DXCK01000004">
    <property type="protein sequence ID" value="HIZ00671.1"/>
    <property type="molecule type" value="Genomic_DNA"/>
</dbReference>
<organism evidence="3 4">
    <name type="scientific">Candidatus Bacteroides merdipullorum</name>
    <dbReference type="NCBI Taxonomy" id="2838474"/>
    <lineage>
        <taxon>Bacteria</taxon>
        <taxon>Pseudomonadati</taxon>
        <taxon>Bacteroidota</taxon>
        <taxon>Bacteroidia</taxon>
        <taxon>Bacteroidales</taxon>
        <taxon>Bacteroidaceae</taxon>
        <taxon>Bacteroides</taxon>
    </lineage>
</organism>
<reference evidence="3" key="1">
    <citation type="journal article" date="2021" name="PeerJ">
        <title>Extensive microbial diversity within the chicken gut microbiome revealed by metagenomics and culture.</title>
        <authorList>
            <person name="Gilroy R."/>
            <person name="Ravi A."/>
            <person name="Getino M."/>
            <person name="Pursley I."/>
            <person name="Horton D.L."/>
            <person name="Alikhan N.F."/>
            <person name="Baker D."/>
            <person name="Gharbi K."/>
            <person name="Hall N."/>
            <person name="Watson M."/>
            <person name="Adriaenssens E.M."/>
            <person name="Foster-Nyarko E."/>
            <person name="Jarju S."/>
            <person name="Secka A."/>
            <person name="Antonio M."/>
            <person name="Oren A."/>
            <person name="Chaudhuri R.R."/>
            <person name="La Ragione R."/>
            <person name="Hildebrand F."/>
            <person name="Pallen M.J."/>
        </authorList>
    </citation>
    <scope>NUCLEOTIDE SEQUENCE</scope>
    <source>
        <strain evidence="3">ChiHjej12B11-24981</strain>
    </source>
</reference>
<dbReference type="PANTHER" id="PTHR47751:SF1">
    <property type="entry name" value="SUPERFAMILY HYDROLASE, PUTATIVE (AFU_ORTHOLOGUE AFUA_2G16580)-RELATED"/>
    <property type="match status" value="1"/>
</dbReference>
<dbReference type="InterPro" id="IPR051411">
    <property type="entry name" value="Polyketide_trans_af380"/>
</dbReference>
<dbReference type="InterPro" id="IPR029058">
    <property type="entry name" value="AB_hydrolase_fold"/>
</dbReference>
<keyword evidence="3" id="KW-0378">Hydrolase</keyword>
<dbReference type="Gene3D" id="1.10.10.800">
    <property type="match status" value="1"/>
</dbReference>
<dbReference type="SUPFAM" id="SSF53474">
    <property type="entry name" value="alpha/beta-Hydrolases"/>
    <property type="match status" value="1"/>
</dbReference>
<sequence>MRKLIFYTIALLLASSAAKAQQQNDNLPGVPQTEAYVVTPVDTTSGVTVRKVSFLRSNHIVLVGNLFLPRNFEKTQGYPAILSIHPAGSVKEQSAGLYAYRLAEHGFVTLAFDATYAGESGGSPHWSEAPYERVEDIRYAVDYLVTLPFVDECRIGALGLCAGGGYAIATAPTERRIRSIAGVSAADIGAANRESWLRGRSTEEQIKLLEDVSEQRTREARGEELMKVYMCPEPTTETAPSFREGYEYYRTSRAWHPRADNFYLRRSQATKMAFSAIENIYLLTQPVLLIQGEKADSEWQTKRFYEVLPGKDKEVFTIAGCSHIDLYDKSPYVDQAVGKLATFFTRTLAAKAD</sequence>
<gene>
    <name evidence="3" type="ORF">H9819_00220</name>
</gene>
<dbReference type="Pfam" id="PF01738">
    <property type="entry name" value="DLH"/>
    <property type="match status" value="1"/>
</dbReference>
<evidence type="ECO:0000313" key="4">
    <source>
        <dbReference type="Proteomes" id="UP000824023"/>
    </source>
</evidence>
<dbReference type="PANTHER" id="PTHR47751">
    <property type="entry name" value="SUPERFAMILY HYDROLASE, PUTATIVE (AFU_ORTHOLOGUE AFUA_2G16580)-RELATED"/>
    <property type="match status" value="1"/>
</dbReference>
<accession>A0A9D2A3C9</accession>
<evidence type="ECO:0000313" key="3">
    <source>
        <dbReference type="EMBL" id="HIZ00671.1"/>
    </source>
</evidence>
<protein>
    <submittedName>
        <fullName evidence="3">Alpha/beta hydrolase</fullName>
    </submittedName>
</protein>
<comment type="caution">
    <text evidence="3">The sequence shown here is derived from an EMBL/GenBank/DDBJ whole genome shotgun (WGS) entry which is preliminary data.</text>
</comment>
<feature type="signal peptide" evidence="1">
    <location>
        <begin position="1"/>
        <end position="20"/>
    </location>
</feature>
<keyword evidence="1" id="KW-0732">Signal</keyword>
<dbReference type="GO" id="GO:0016787">
    <property type="term" value="F:hydrolase activity"/>
    <property type="evidence" value="ECO:0007669"/>
    <property type="project" value="UniProtKB-KW"/>
</dbReference>
<evidence type="ECO:0000259" key="2">
    <source>
        <dbReference type="Pfam" id="PF01738"/>
    </source>
</evidence>